<gene>
    <name evidence="4" type="ORF">H9Q78_13915</name>
</gene>
<evidence type="ECO:0000259" key="3">
    <source>
        <dbReference type="Pfam" id="PF03358"/>
    </source>
</evidence>
<dbReference type="InterPro" id="IPR005025">
    <property type="entry name" value="FMN_Rdtase-like_dom"/>
</dbReference>
<reference evidence="4 5" key="1">
    <citation type="submission" date="2020-08" db="EMBL/GenBank/DDBJ databases">
        <authorList>
            <person name="Liu C."/>
            <person name="Sun Q."/>
        </authorList>
    </citation>
    <scope>NUCLEOTIDE SEQUENCE [LARGE SCALE GENOMIC DNA]</scope>
    <source>
        <strain evidence="4 5">NSJ-38</strain>
    </source>
</reference>
<evidence type="ECO:0000313" key="5">
    <source>
        <dbReference type="Proteomes" id="UP000515823"/>
    </source>
</evidence>
<dbReference type="Gene3D" id="3.40.50.360">
    <property type="match status" value="1"/>
</dbReference>
<dbReference type="InterPro" id="IPR051796">
    <property type="entry name" value="ISF_SsuE-like"/>
</dbReference>
<keyword evidence="1" id="KW-0285">Flavoprotein</keyword>
<accession>A0A7G9G3X4</accession>
<dbReference type="InterPro" id="IPR029039">
    <property type="entry name" value="Flavoprotein-like_sf"/>
</dbReference>
<dbReference type="Pfam" id="PF03358">
    <property type="entry name" value="FMN_red"/>
    <property type="match status" value="1"/>
</dbReference>
<evidence type="ECO:0000313" key="4">
    <source>
        <dbReference type="EMBL" id="QNM05506.1"/>
    </source>
</evidence>
<dbReference type="GO" id="GO:0016491">
    <property type="term" value="F:oxidoreductase activity"/>
    <property type="evidence" value="ECO:0007669"/>
    <property type="project" value="InterPro"/>
</dbReference>
<dbReference type="EMBL" id="CP060634">
    <property type="protein sequence ID" value="QNM05506.1"/>
    <property type="molecule type" value="Genomic_DNA"/>
</dbReference>
<sequence length="179" mass="19711">MSKKVLILSGSPRKGGNSDVLCDAFMKGAQEAGNEVEKIFLRSKKIGYCNACYYCKKSGGVCAIKDDMAEILEKMHWADVIVMASPVYFYSIDAQMKTVIDRTVAQWTQIKNKEFYYIMTAAEESSTVMDCTLECFRGLAACLSGSKEMGVIYGKGVYEAGAIKNTATMQQAYEMGKGI</sequence>
<protein>
    <submittedName>
        <fullName evidence="4">Flavodoxin family protein</fullName>
    </submittedName>
</protein>
<dbReference type="AlphaFoldDB" id="A0A7G9G3X4"/>
<dbReference type="SUPFAM" id="SSF52218">
    <property type="entry name" value="Flavoproteins"/>
    <property type="match status" value="1"/>
</dbReference>
<dbReference type="PANTHER" id="PTHR43278:SF2">
    <property type="entry name" value="IRON-SULFUR FLAVOPROTEIN"/>
    <property type="match status" value="1"/>
</dbReference>
<keyword evidence="2" id="KW-0288">FMN</keyword>
<dbReference type="Proteomes" id="UP000515823">
    <property type="component" value="Chromosome"/>
</dbReference>
<name>A0A7G9G3X4_9FIRM</name>
<evidence type="ECO:0000256" key="1">
    <source>
        <dbReference type="ARBA" id="ARBA00022630"/>
    </source>
</evidence>
<organism evidence="4 5">
    <name type="scientific">Qiania dongpingensis</name>
    <dbReference type="NCBI Taxonomy" id="2763669"/>
    <lineage>
        <taxon>Bacteria</taxon>
        <taxon>Bacillati</taxon>
        <taxon>Bacillota</taxon>
        <taxon>Clostridia</taxon>
        <taxon>Lachnospirales</taxon>
        <taxon>Lachnospiraceae</taxon>
        <taxon>Qiania</taxon>
    </lineage>
</organism>
<feature type="domain" description="NADPH-dependent FMN reductase-like" evidence="3">
    <location>
        <begin position="4"/>
        <end position="123"/>
    </location>
</feature>
<proteinExistence type="predicted"/>
<evidence type="ECO:0000256" key="2">
    <source>
        <dbReference type="ARBA" id="ARBA00022643"/>
    </source>
</evidence>
<dbReference type="PANTHER" id="PTHR43278">
    <property type="entry name" value="NAD(P)H-DEPENDENT FMN-CONTAINING OXIDOREDUCTASE YWQN-RELATED"/>
    <property type="match status" value="1"/>
</dbReference>
<keyword evidence="5" id="KW-1185">Reference proteome</keyword>
<dbReference type="RefSeq" id="WP_249302562.1">
    <property type="nucleotide sequence ID" value="NZ_CP060634.1"/>
</dbReference>
<dbReference type="KEGG" id="qdo:H9Q78_13915"/>